<proteinExistence type="predicted"/>
<organism evidence="1 2">
    <name type="scientific">Vitrella brassicaformis (strain CCMP3155)</name>
    <dbReference type="NCBI Taxonomy" id="1169540"/>
    <lineage>
        <taxon>Eukaryota</taxon>
        <taxon>Sar</taxon>
        <taxon>Alveolata</taxon>
        <taxon>Colpodellida</taxon>
        <taxon>Vitrellaceae</taxon>
        <taxon>Vitrella</taxon>
    </lineage>
</organism>
<dbReference type="VEuPathDB" id="CryptoDB:Vbra_17366"/>
<dbReference type="EMBL" id="CDMY01000613">
    <property type="protein sequence ID" value="CEM26354.1"/>
    <property type="molecule type" value="Genomic_DNA"/>
</dbReference>
<sequence length="135" mass="14855">MCVLSFVHYRSEASIEYEKHYYNGYSYHRHFDCPKGETCIVKRVSIRDGDSAMGGPDVSGVGIGRCARVDADGKIVKPPPHWIPAPAKTSDPRAMELSLGPDCSTPPLRLLKSIRPNKSKGFYCTTTGTVGKRLP</sequence>
<reference evidence="1 2" key="1">
    <citation type="submission" date="2014-11" db="EMBL/GenBank/DDBJ databases">
        <authorList>
            <person name="Zhu J."/>
            <person name="Qi W."/>
            <person name="Song R."/>
        </authorList>
    </citation>
    <scope>NUCLEOTIDE SEQUENCE [LARGE SCALE GENOMIC DNA]</scope>
</reference>
<dbReference type="InParanoid" id="A0A0G4GB47"/>
<dbReference type="Proteomes" id="UP000041254">
    <property type="component" value="Unassembled WGS sequence"/>
</dbReference>
<accession>A0A0G4GB47</accession>
<name>A0A0G4GB47_VITBC</name>
<protein>
    <submittedName>
        <fullName evidence="1">Uncharacterized protein</fullName>
    </submittedName>
</protein>
<evidence type="ECO:0000313" key="2">
    <source>
        <dbReference type="Proteomes" id="UP000041254"/>
    </source>
</evidence>
<dbReference type="AlphaFoldDB" id="A0A0G4GB47"/>
<evidence type="ECO:0000313" key="1">
    <source>
        <dbReference type="EMBL" id="CEM26354.1"/>
    </source>
</evidence>
<keyword evidence="2" id="KW-1185">Reference proteome</keyword>
<gene>
    <name evidence="1" type="ORF">Vbra_17366</name>
</gene>